<dbReference type="RefSeq" id="WP_079728630.1">
    <property type="nucleotide sequence ID" value="NZ_FUZP01000003.1"/>
</dbReference>
<dbReference type="OrthoDB" id="9799092at2"/>
<dbReference type="InterPro" id="IPR000182">
    <property type="entry name" value="GNAT_dom"/>
</dbReference>
<dbReference type="EMBL" id="FUZP01000003">
    <property type="protein sequence ID" value="SKC68188.1"/>
    <property type="molecule type" value="Genomic_DNA"/>
</dbReference>
<protein>
    <submittedName>
        <fullName evidence="4">Ribosomal protein S18 acetylase RimI</fullName>
    </submittedName>
</protein>
<dbReference type="AlphaFoldDB" id="A0A1T5KYB7"/>
<keyword evidence="4" id="KW-0687">Ribonucleoprotein</keyword>
<evidence type="ECO:0000259" key="3">
    <source>
        <dbReference type="PROSITE" id="PS51186"/>
    </source>
</evidence>
<evidence type="ECO:0000256" key="1">
    <source>
        <dbReference type="ARBA" id="ARBA00022679"/>
    </source>
</evidence>
<dbReference type="PROSITE" id="PS51186">
    <property type="entry name" value="GNAT"/>
    <property type="match status" value="1"/>
</dbReference>
<keyword evidence="2" id="KW-0012">Acyltransferase</keyword>
<name>A0A1T5KYB7_9MICO</name>
<proteinExistence type="predicted"/>
<keyword evidence="1" id="KW-0808">Transferase</keyword>
<gene>
    <name evidence="4" type="ORF">SAMN06309945_2600</name>
</gene>
<sequence length="172" mass="18984">MAKKRIEVRATTADDWQQVRALRLEMLADTPIAFGETLEAAQCVTEAGWRERGRRGTNPHSTALVAIDLDTGAWAGIMGGYVDDAVGSKPLLVGVYVSPAYRGKNSHVTDLLLAGVEEWARGEGDELMLHVHESNPRAIAAYERRGFHATGVTVPYVLDPSTRELEMRKRLR</sequence>
<dbReference type="GO" id="GO:0016747">
    <property type="term" value="F:acyltransferase activity, transferring groups other than amino-acyl groups"/>
    <property type="evidence" value="ECO:0007669"/>
    <property type="project" value="InterPro"/>
</dbReference>
<dbReference type="InterPro" id="IPR016181">
    <property type="entry name" value="Acyl_CoA_acyltransferase"/>
</dbReference>
<keyword evidence="5" id="KW-1185">Reference proteome</keyword>
<feature type="domain" description="N-acetyltransferase" evidence="3">
    <location>
        <begin position="6"/>
        <end position="172"/>
    </location>
</feature>
<dbReference type="STRING" id="123320.SAMN06309945_2600"/>
<dbReference type="InterPro" id="IPR050680">
    <property type="entry name" value="YpeA/RimI_acetyltransf"/>
</dbReference>
<evidence type="ECO:0000313" key="5">
    <source>
        <dbReference type="Proteomes" id="UP000190857"/>
    </source>
</evidence>
<dbReference type="PANTHER" id="PTHR43420">
    <property type="entry name" value="ACETYLTRANSFERASE"/>
    <property type="match status" value="1"/>
</dbReference>
<reference evidence="4 5" key="1">
    <citation type="submission" date="2017-02" db="EMBL/GenBank/DDBJ databases">
        <authorList>
            <person name="Peterson S.W."/>
        </authorList>
    </citation>
    <scope>NUCLEOTIDE SEQUENCE [LARGE SCALE GENOMIC DNA]</scope>
    <source>
        <strain evidence="4 5">VKM Ac-2059</strain>
    </source>
</reference>
<dbReference type="Proteomes" id="UP000190857">
    <property type="component" value="Unassembled WGS sequence"/>
</dbReference>
<dbReference type="Pfam" id="PF00583">
    <property type="entry name" value="Acetyltransf_1"/>
    <property type="match status" value="1"/>
</dbReference>
<evidence type="ECO:0000313" key="4">
    <source>
        <dbReference type="EMBL" id="SKC68188.1"/>
    </source>
</evidence>
<organism evidence="4 5">
    <name type="scientific">Okibacterium fritillariae</name>
    <dbReference type="NCBI Taxonomy" id="123320"/>
    <lineage>
        <taxon>Bacteria</taxon>
        <taxon>Bacillati</taxon>
        <taxon>Actinomycetota</taxon>
        <taxon>Actinomycetes</taxon>
        <taxon>Micrococcales</taxon>
        <taxon>Microbacteriaceae</taxon>
        <taxon>Okibacterium</taxon>
    </lineage>
</organism>
<dbReference type="GO" id="GO:0005840">
    <property type="term" value="C:ribosome"/>
    <property type="evidence" value="ECO:0007669"/>
    <property type="project" value="UniProtKB-KW"/>
</dbReference>
<keyword evidence="4" id="KW-0689">Ribosomal protein</keyword>
<dbReference type="SUPFAM" id="SSF55729">
    <property type="entry name" value="Acyl-CoA N-acyltransferases (Nat)"/>
    <property type="match status" value="1"/>
</dbReference>
<evidence type="ECO:0000256" key="2">
    <source>
        <dbReference type="ARBA" id="ARBA00023315"/>
    </source>
</evidence>
<accession>A0A1T5KYB7</accession>
<dbReference type="Gene3D" id="3.40.630.30">
    <property type="match status" value="1"/>
</dbReference>